<evidence type="ECO:0000256" key="2">
    <source>
        <dbReference type="ARBA" id="ARBA00022581"/>
    </source>
</evidence>
<dbReference type="InterPro" id="IPR011049">
    <property type="entry name" value="Serralysin-like_metalloprot_C"/>
</dbReference>
<feature type="domain" description="Bacteriophage T7 tail fibre protein-like N-terminal" evidence="8">
    <location>
        <begin position="1"/>
        <end position="131"/>
    </location>
</feature>
<dbReference type="GO" id="GO:0098671">
    <property type="term" value="P:adhesion receptor-mediated virion attachment to host cell"/>
    <property type="evidence" value="ECO:0007669"/>
    <property type="project" value="UniProtKB-KW"/>
</dbReference>
<dbReference type="RefSeq" id="YP_009303689.1">
    <property type="nucleotide sequence ID" value="NC_031258.1"/>
</dbReference>
<protein>
    <submittedName>
        <fullName evidence="10">Tail fibers protein</fullName>
    </submittedName>
</protein>
<dbReference type="OrthoDB" id="1382at10239"/>
<proteinExistence type="predicted"/>
<dbReference type="InterPro" id="IPR037053">
    <property type="entry name" value="Phage_tail_collar_dom_sf"/>
</dbReference>
<dbReference type="Proteomes" id="UP000203052">
    <property type="component" value="Segment"/>
</dbReference>
<feature type="domain" description="Trimeric autotransporter adhesin YadA-like stalk" evidence="9">
    <location>
        <begin position="135"/>
        <end position="175"/>
    </location>
</feature>
<dbReference type="Gene3D" id="3.90.1340.10">
    <property type="entry name" value="Phage tail collar domain"/>
    <property type="match status" value="1"/>
</dbReference>
<dbReference type="GO" id="GO:0098015">
    <property type="term" value="C:virus tail"/>
    <property type="evidence" value="ECO:0007669"/>
    <property type="project" value="UniProtKB-KW"/>
</dbReference>
<keyword evidence="2" id="KW-0945">Host-virus interaction</keyword>
<dbReference type="Pfam" id="PF03906">
    <property type="entry name" value="Phage_T7_tail"/>
    <property type="match status" value="1"/>
</dbReference>
<dbReference type="GO" id="GO:0046718">
    <property type="term" value="P:symbiont entry into host cell"/>
    <property type="evidence" value="ECO:0007669"/>
    <property type="project" value="UniProtKB-KW"/>
</dbReference>
<name>A0A140XFP8_9CAUD</name>
<keyword evidence="3" id="KW-1227">Viral tail protein</keyword>
<evidence type="ECO:0000256" key="4">
    <source>
        <dbReference type="ARBA" id="ARBA00022804"/>
    </source>
</evidence>
<accession>A0A140XFP8</accession>
<evidence type="ECO:0000256" key="7">
    <source>
        <dbReference type="ARBA" id="ARBA00023296"/>
    </source>
</evidence>
<organism evidence="10 11">
    <name type="scientific">Salmonella phage BP12A</name>
    <dbReference type="NCBI Taxonomy" id="1543199"/>
    <lineage>
        <taxon>Viruses</taxon>
        <taxon>Duplodnaviria</taxon>
        <taxon>Heunggongvirae</taxon>
        <taxon>Uroviricota</taxon>
        <taxon>Caudoviricetes</taxon>
        <taxon>Autographivirales</taxon>
        <taxon>Autotranscriptaviridae</taxon>
        <taxon>Studiervirinae</taxon>
        <taxon>Berlinvirus</taxon>
        <taxon>Berlinvirus BP12A</taxon>
    </lineage>
</organism>
<keyword evidence="5" id="KW-0946">Virion</keyword>
<dbReference type="Pfam" id="PF05662">
    <property type="entry name" value="YadA_stalk"/>
    <property type="match status" value="1"/>
</dbReference>
<evidence type="ECO:0000256" key="1">
    <source>
        <dbReference type="ARBA" id="ARBA00004328"/>
    </source>
</evidence>
<evidence type="ECO:0000256" key="6">
    <source>
        <dbReference type="ARBA" id="ARBA00023165"/>
    </source>
</evidence>
<dbReference type="SUPFAM" id="SSF101967">
    <property type="entry name" value="Adhesin YadA, collagen-binding domain"/>
    <property type="match status" value="1"/>
</dbReference>
<dbReference type="GeneID" id="29123198"/>
<dbReference type="KEGG" id="vg:29123198"/>
<evidence type="ECO:0000256" key="3">
    <source>
        <dbReference type="ARBA" id="ARBA00022732"/>
    </source>
</evidence>
<evidence type="ECO:0000259" key="8">
    <source>
        <dbReference type="Pfam" id="PF03906"/>
    </source>
</evidence>
<sequence>MALKIRTVMTYPLDGSTVDFMIPFEYLARKFVTITLVGADRKELVLNQDYRFTTKTQITTTRSWGSNDGYALIEIRRYTSATERLVDFADGSILRAYDLNISQVQTLHVAEEARDLTADTIGVNNDGHLDARGRRIVNVADAKDDFDAVNLNQMKRWDGSALNSANKAAASEQNALTYRNDTERFKNEANGFRDAAETSKNLAQTADQQAYAHRVVAEEAARNSENSFQAALSSRNDAERFKNDANGFRDAAETAAGTAQKYGDKVLEGMATLGSLPIGTVVMVLRGNPPMGFLECGVPFDTKAYPALAKLFPEGVTPTFHNRFPRGYANNPQAHETGKGQHGEQNMPAHNHEVRATGRTADAGGGRFWGSGGGAHAHDVSISYKNAGGAYQHAGYVRLGSRGGYDGVDTYGTSGVGEHNHFTDLPNHAHDVTVTGNTLGNGGQIGIGHSHITPYNVGVMFCIKAYEGIAELDQATVVVGTIVGRVENLEARALAAENRVATLERYRKAVKVLEAPDVEFATDRVETVWYSDMSRIISNLGDTIPTGTTRCTVAITLDIHNPGIAIYNQRVTAIAELMSGTNDERIVWLPTTSMGHAINATNIEIGIQYRAVREGGDPHFVFRINRGETLISRGFYSMWASVIHYF</sequence>
<keyword evidence="7" id="KW-1160">Virus entry into host cell</keyword>
<keyword evidence="11" id="KW-1185">Reference proteome</keyword>
<comment type="subcellular location">
    <subcellularLocation>
        <location evidence="1">Virion</location>
    </subcellularLocation>
</comment>
<keyword evidence="6" id="KW-1233">Viral attachment to host adhesion receptor</keyword>
<dbReference type="GO" id="GO:0019867">
    <property type="term" value="C:outer membrane"/>
    <property type="evidence" value="ECO:0007669"/>
    <property type="project" value="InterPro"/>
</dbReference>
<dbReference type="Gene3D" id="2.150.10.10">
    <property type="entry name" value="Serralysin-like metalloprotease, C-terminal"/>
    <property type="match status" value="1"/>
</dbReference>
<evidence type="ECO:0000313" key="10">
    <source>
        <dbReference type="EMBL" id="AIT13668.1"/>
    </source>
</evidence>
<dbReference type="InterPro" id="IPR005604">
    <property type="entry name" value="Phage_T7_tail_fibre-like_N"/>
</dbReference>
<dbReference type="SUPFAM" id="SSF88874">
    <property type="entry name" value="Receptor-binding domain of short tail fibre protein gp12"/>
    <property type="match status" value="1"/>
</dbReference>
<dbReference type="EMBL" id="KM366096">
    <property type="protein sequence ID" value="AIT13668.1"/>
    <property type="molecule type" value="Genomic_DNA"/>
</dbReference>
<evidence type="ECO:0000259" key="9">
    <source>
        <dbReference type="Pfam" id="PF05662"/>
    </source>
</evidence>
<keyword evidence="4" id="KW-1161">Viral attachment to host cell</keyword>
<reference evidence="11" key="1">
    <citation type="submission" date="2014-08" db="EMBL/GenBank/DDBJ databases">
        <authorList>
            <person name="Mandeville R."/>
        </authorList>
    </citation>
    <scope>NUCLEOTIDE SEQUENCE [LARGE SCALE GENOMIC DNA]</scope>
</reference>
<gene>
    <name evidence="10" type="ORF">BP12A_37</name>
</gene>
<evidence type="ECO:0000256" key="5">
    <source>
        <dbReference type="ARBA" id="ARBA00022844"/>
    </source>
</evidence>
<dbReference type="InterPro" id="IPR008635">
    <property type="entry name" value="Coiled_stalk_dom"/>
</dbReference>
<evidence type="ECO:0000313" key="11">
    <source>
        <dbReference type="Proteomes" id="UP000203052"/>
    </source>
</evidence>